<dbReference type="GO" id="GO:0005737">
    <property type="term" value="C:cytoplasm"/>
    <property type="evidence" value="ECO:0007669"/>
    <property type="project" value="TreeGrafter"/>
</dbReference>
<proteinExistence type="inferred from homology"/>
<dbReference type="InterPro" id="IPR027417">
    <property type="entry name" value="P-loop_NTPase"/>
</dbReference>
<evidence type="ECO:0000313" key="7">
    <source>
        <dbReference type="Proteomes" id="UP001163046"/>
    </source>
</evidence>
<dbReference type="Gene3D" id="3.40.50.300">
    <property type="entry name" value="P-loop containing nucleotide triphosphate hydrolases"/>
    <property type="match status" value="2"/>
</dbReference>
<gene>
    <name evidence="6" type="ORF">OS493_007260</name>
</gene>
<dbReference type="Proteomes" id="UP001163046">
    <property type="component" value="Unassembled WGS sequence"/>
</dbReference>
<evidence type="ECO:0000256" key="1">
    <source>
        <dbReference type="ARBA" id="ARBA00005446"/>
    </source>
</evidence>
<dbReference type="EMBL" id="MU826352">
    <property type="protein sequence ID" value="KAJ7380862.1"/>
    <property type="molecule type" value="Genomic_DNA"/>
</dbReference>
<dbReference type="SUPFAM" id="SSF52540">
    <property type="entry name" value="P-loop containing nucleoside triphosphate hydrolases"/>
    <property type="match status" value="1"/>
</dbReference>
<dbReference type="OrthoDB" id="5981311at2759"/>
<accession>A0A9X0CYR2</accession>
<dbReference type="PANTHER" id="PTHR13710:SF105">
    <property type="entry name" value="ATP-DEPENDENT DNA HELICASE Q1"/>
    <property type="match status" value="1"/>
</dbReference>
<comment type="caution">
    <text evidence="6">The sequence shown here is derived from an EMBL/GenBank/DDBJ whole genome shotgun (WGS) entry which is preliminary data.</text>
</comment>
<comment type="catalytic activity">
    <reaction evidence="4">
        <text>Couples ATP hydrolysis with the unwinding of duplex DNA by translocating in the 3'-5' direction.</text>
        <dbReference type="EC" id="5.6.2.4"/>
    </reaction>
</comment>
<evidence type="ECO:0000313" key="6">
    <source>
        <dbReference type="EMBL" id="KAJ7380862.1"/>
    </source>
</evidence>
<keyword evidence="7" id="KW-1185">Reference proteome</keyword>
<evidence type="ECO:0000256" key="4">
    <source>
        <dbReference type="ARBA" id="ARBA00034617"/>
    </source>
</evidence>
<dbReference type="GO" id="GO:0005694">
    <property type="term" value="C:chromosome"/>
    <property type="evidence" value="ECO:0007669"/>
    <property type="project" value="TreeGrafter"/>
</dbReference>
<dbReference type="EC" id="5.6.2.4" evidence="5"/>
<reference evidence="6" key="1">
    <citation type="submission" date="2023-01" db="EMBL/GenBank/DDBJ databases">
        <title>Genome assembly of the deep-sea coral Lophelia pertusa.</title>
        <authorList>
            <person name="Herrera S."/>
            <person name="Cordes E."/>
        </authorList>
    </citation>
    <scope>NUCLEOTIDE SEQUENCE</scope>
    <source>
        <strain evidence="6">USNM1676648</strain>
        <tissue evidence="6">Polyp</tissue>
    </source>
</reference>
<evidence type="ECO:0000256" key="5">
    <source>
        <dbReference type="ARBA" id="ARBA00034808"/>
    </source>
</evidence>
<dbReference type="GO" id="GO:0009378">
    <property type="term" value="F:four-way junction helicase activity"/>
    <property type="evidence" value="ECO:0007669"/>
    <property type="project" value="TreeGrafter"/>
</dbReference>
<protein>
    <recommendedName>
        <fullName evidence="5">DNA 3'-5' helicase</fullName>
        <ecNumber evidence="5">5.6.2.4</ecNumber>
    </recommendedName>
</protein>
<sequence length="200" mass="22422">MLALSLFFFTRGQDFRPAFKQLAVLGSLFPDVPIVGLTATASRRTQNVITEVLGLKTPVKIIGNVDRPNIFIGKYRRGPSRLGIKSFGSVLRPIAEQLKVELTEYPITVIYLPLKWCGTAYNLFCEILGDSQYFPEGCPRIPENRLFAQYHAPQTARMKTEILQQLLLEDPTVRVVFATVALGMGVNISHIHQVIHLMVP</sequence>
<evidence type="ECO:0000256" key="3">
    <source>
        <dbReference type="ARBA" id="ARBA00023235"/>
    </source>
</evidence>
<evidence type="ECO:0000256" key="2">
    <source>
        <dbReference type="ARBA" id="ARBA00023125"/>
    </source>
</evidence>
<dbReference type="GO" id="GO:0043138">
    <property type="term" value="F:3'-5' DNA helicase activity"/>
    <property type="evidence" value="ECO:0007669"/>
    <property type="project" value="UniProtKB-EC"/>
</dbReference>
<keyword evidence="2" id="KW-0238">DNA-binding</keyword>
<name>A0A9X0CYR2_9CNID</name>
<organism evidence="6 7">
    <name type="scientific">Desmophyllum pertusum</name>
    <dbReference type="NCBI Taxonomy" id="174260"/>
    <lineage>
        <taxon>Eukaryota</taxon>
        <taxon>Metazoa</taxon>
        <taxon>Cnidaria</taxon>
        <taxon>Anthozoa</taxon>
        <taxon>Hexacorallia</taxon>
        <taxon>Scleractinia</taxon>
        <taxon>Caryophylliina</taxon>
        <taxon>Caryophylliidae</taxon>
        <taxon>Desmophyllum</taxon>
    </lineage>
</organism>
<dbReference type="PANTHER" id="PTHR13710">
    <property type="entry name" value="DNA HELICASE RECQ FAMILY MEMBER"/>
    <property type="match status" value="1"/>
</dbReference>
<dbReference type="AlphaFoldDB" id="A0A9X0CYR2"/>
<keyword evidence="3" id="KW-0413">Isomerase</keyword>
<dbReference type="GO" id="GO:0000724">
    <property type="term" value="P:double-strand break repair via homologous recombination"/>
    <property type="evidence" value="ECO:0007669"/>
    <property type="project" value="TreeGrafter"/>
</dbReference>
<comment type="similarity">
    <text evidence="1">Belongs to the helicase family. RecQ subfamily.</text>
</comment>
<dbReference type="GO" id="GO:0003677">
    <property type="term" value="F:DNA binding"/>
    <property type="evidence" value="ECO:0007669"/>
    <property type="project" value="UniProtKB-KW"/>
</dbReference>